<evidence type="ECO:0000256" key="1">
    <source>
        <dbReference type="SAM" id="Phobius"/>
    </source>
</evidence>
<dbReference type="RefSeq" id="WP_320379129.1">
    <property type="nucleotide sequence ID" value="NZ_JAWDIQ010000001.1"/>
</dbReference>
<comment type="caution">
    <text evidence="2">The sequence shown here is derived from an EMBL/GenBank/DDBJ whole genome shotgun (WGS) entry which is preliminary data.</text>
</comment>
<dbReference type="Proteomes" id="UP001275315">
    <property type="component" value="Unassembled WGS sequence"/>
</dbReference>
<protein>
    <submittedName>
        <fullName evidence="2">DUF2627 family protein</fullName>
    </submittedName>
</protein>
<proteinExistence type="predicted"/>
<accession>A0ABU5CPW8</accession>
<dbReference type="InterPro" id="IPR020138">
    <property type="entry name" value="Uncharacterised_YqzF"/>
</dbReference>
<evidence type="ECO:0000313" key="2">
    <source>
        <dbReference type="EMBL" id="MDY0408391.1"/>
    </source>
</evidence>
<evidence type="ECO:0000313" key="3">
    <source>
        <dbReference type="Proteomes" id="UP001275315"/>
    </source>
</evidence>
<keyword evidence="1" id="KW-0472">Membrane</keyword>
<keyword evidence="1" id="KW-0812">Transmembrane</keyword>
<dbReference type="Pfam" id="PF11118">
    <property type="entry name" value="DUF2627"/>
    <property type="match status" value="1"/>
</dbReference>
<name>A0ABU5CPW8_9BACI</name>
<reference evidence="2 3" key="1">
    <citation type="submission" date="2023-10" db="EMBL/GenBank/DDBJ databases">
        <title>Virgibacillus soli CC-YMP-6 genome.</title>
        <authorList>
            <person name="Miliotis G."/>
            <person name="Sengupta P."/>
            <person name="Hameed A."/>
            <person name="Chuvochina M."/>
            <person name="Mcdonagh F."/>
            <person name="Simpson A.C."/>
            <person name="Singh N.K."/>
            <person name="Rekha P.D."/>
            <person name="Raman K."/>
            <person name="Hugenholtz P."/>
            <person name="Venkateswaran K."/>
        </authorList>
    </citation>
    <scope>NUCLEOTIDE SEQUENCE [LARGE SCALE GENOMIC DNA]</scope>
    <source>
        <strain evidence="2 3">CC-YMP-6</strain>
    </source>
</reference>
<organism evidence="2 3">
    <name type="scientific">Paracerasibacillus soli</name>
    <dbReference type="NCBI Taxonomy" id="480284"/>
    <lineage>
        <taxon>Bacteria</taxon>
        <taxon>Bacillati</taxon>
        <taxon>Bacillota</taxon>
        <taxon>Bacilli</taxon>
        <taxon>Bacillales</taxon>
        <taxon>Bacillaceae</taxon>
        <taxon>Paracerasibacillus</taxon>
    </lineage>
</organism>
<sequence length="73" mass="8353">MARIIAFMLLLIPGVLSAIGIKLMRDTLFDEYVKIFINPTIQFIIGFIIFVGGLAFIGGFIFHRDKKQQQKHK</sequence>
<keyword evidence="3" id="KW-1185">Reference proteome</keyword>
<feature type="transmembrane region" description="Helical" evidence="1">
    <location>
        <begin position="41"/>
        <end position="63"/>
    </location>
</feature>
<gene>
    <name evidence="2" type="ORF">RWD45_07235</name>
</gene>
<keyword evidence="1" id="KW-1133">Transmembrane helix</keyword>
<dbReference type="EMBL" id="JAWDIQ010000001">
    <property type="protein sequence ID" value="MDY0408391.1"/>
    <property type="molecule type" value="Genomic_DNA"/>
</dbReference>